<dbReference type="EMBL" id="MRCG01000018">
    <property type="protein sequence ID" value="OKH45192.1"/>
    <property type="molecule type" value="Genomic_DNA"/>
</dbReference>
<evidence type="ECO:0000313" key="6">
    <source>
        <dbReference type="EMBL" id="OKH45192.1"/>
    </source>
</evidence>
<dbReference type="Pfam" id="PF00171">
    <property type="entry name" value="Aldedh"/>
    <property type="match status" value="1"/>
</dbReference>
<evidence type="ECO:0000256" key="2">
    <source>
        <dbReference type="ARBA" id="ARBA00023002"/>
    </source>
</evidence>
<dbReference type="STRING" id="549789.NIES30_20665"/>
<dbReference type="Gene3D" id="3.40.605.10">
    <property type="entry name" value="Aldehyde Dehydrogenase, Chain A, domain 1"/>
    <property type="match status" value="1"/>
</dbReference>
<proteinExistence type="inferred from homology"/>
<feature type="active site" evidence="3">
    <location>
        <position position="238"/>
    </location>
</feature>
<dbReference type="InterPro" id="IPR016162">
    <property type="entry name" value="Ald_DH_N"/>
</dbReference>
<dbReference type="CDD" id="cd07102">
    <property type="entry name" value="ALDH_EDX86601"/>
    <property type="match status" value="1"/>
</dbReference>
<comment type="similarity">
    <text evidence="1 4">Belongs to the aldehyde dehydrogenase family.</text>
</comment>
<keyword evidence="2 4" id="KW-0560">Oxidoreductase</keyword>
<dbReference type="FunFam" id="3.40.309.10:FF:000009">
    <property type="entry name" value="Aldehyde dehydrogenase A"/>
    <property type="match status" value="1"/>
</dbReference>
<name>A0A1U7J0K1_9CYAN</name>
<evidence type="ECO:0000256" key="3">
    <source>
        <dbReference type="PROSITE-ProRule" id="PRU10007"/>
    </source>
</evidence>
<evidence type="ECO:0000313" key="7">
    <source>
        <dbReference type="Proteomes" id="UP000185557"/>
    </source>
</evidence>
<evidence type="ECO:0000256" key="1">
    <source>
        <dbReference type="ARBA" id="ARBA00009986"/>
    </source>
</evidence>
<evidence type="ECO:0000259" key="5">
    <source>
        <dbReference type="Pfam" id="PF00171"/>
    </source>
</evidence>
<sequence length="466" mass="49552">MADPLSIINPANEALIKELLVDDRAAVAEKYARARAALPGWAALPLADRISPILRFRDLLIERVDALAALLTSETGKPITQARNEILAVLGRIDFFVQNAAQVLTPERVYSEPAHALPGSGTLEEVISHDPLGVIANISAWNYPYFVGGNVFIPALLLGNAVLYKPSELATLTGGAIASLLYESGIPEDIFIPIIGSGLTGAALLEQPIDGVFFTGSYATGQKIAVAAASKLIRTQLELGGKDPAYVCPDVNVAIAAAGLADGAFYNNGQSCCAVERIYVHADVYDEFLEAFLAAVEGFKLGDPTDPATYLGPVSRKPQLSVLADQVADALAKGATLRCGGATLDRPGWYFAPTVLTEVNHTMTVMQEETFGPVIGIQRVTSDESAVALMQNTPYGLTAAVYSTDRDRAVGILRQLKTGSAYWNCCDRVSPRLPWSGRGHSGLGATLSLAGLYAFLQPRAWHLRAG</sequence>
<dbReference type="InterPro" id="IPR015590">
    <property type="entry name" value="Aldehyde_DH_dom"/>
</dbReference>
<dbReference type="PROSITE" id="PS00070">
    <property type="entry name" value="ALDEHYDE_DEHYDR_CYS"/>
    <property type="match status" value="1"/>
</dbReference>
<dbReference type="InterPro" id="IPR016160">
    <property type="entry name" value="Ald_DH_CS_CYS"/>
</dbReference>
<dbReference type="SUPFAM" id="SSF53720">
    <property type="entry name" value="ALDH-like"/>
    <property type="match status" value="1"/>
</dbReference>
<accession>A0A1U7J0K1</accession>
<gene>
    <name evidence="6" type="ORF">NIES30_20665</name>
</gene>
<dbReference type="AlphaFoldDB" id="A0A1U7J0K1"/>
<dbReference type="Gene3D" id="3.40.309.10">
    <property type="entry name" value="Aldehyde Dehydrogenase, Chain A, domain 2"/>
    <property type="match status" value="1"/>
</dbReference>
<dbReference type="Proteomes" id="UP000185557">
    <property type="component" value="Unassembled WGS sequence"/>
</dbReference>
<dbReference type="InterPro" id="IPR029510">
    <property type="entry name" value="Ald_DH_CS_GLU"/>
</dbReference>
<dbReference type="PROSITE" id="PS00687">
    <property type="entry name" value="ALDEHYDE_DEHYDR_GLU"/>
    <property type="match status" value="1"/>
</dbReference>
<protein>
    <submittedName>
        <fullName evidence="6">Aldehyde dehydrogenase</fullName>
    </submittedName>
</protein>
<dbReference type="InterPro" id="IPR016163">
    <property type="entry name" value="Ald_DH_C"/>
</dbReference>
<dbReference type="RefSeq" id="WP_073610343.1">
    <property type="nucleotide sequence ID" value="NZ_MRCG01000018.1"/>
</dbReference>
<dbReference type="PANTHER" id="PTHR11699">
    <property type="entry name" value="ALDEHYDE DEHYDROGENASE-RELATED"/>
    <property type="match status" value="1"/>
</dbReference>
<reference evidence="6 7" key="1">
    <citation type="submission" date="2016-11" db="EMBL/GenBank/DDBJ databases">
        <title>Draft Genome Sequences of Nine Cyanobacterial Strains from Diverse Habitats.</title>
        <authorList>
            <person name="Zhu T."/>
            <person name="Hou S."/>
            <person name="Lu X."/>
            <person name="Hess W.R."/>
        </authorList>
    </citation>
    <scope>NUCLEOTIDE SEQUENCE [LARGE SCALE GENOMIC DNA]</scope>
    <source>
        <strain evidence="6 7">NIES-30</strain>
    </source>
</reference>
<dbReference type="OrthoDB" id="548310at2"/>
<comment type="caution">
    <text evidence="6">The sequence shown here is derived from an EMBL/GenBank/DDBJ whole genome shotgun (WGS) entry which is preliminary data.</text>
</comment>
<dbReference type="InterPro" id="IPR016161">
    <property type="entry name" value="Ald_DH/histidinol_DH"/>
</dbReference>
<feature type="domain" description="Aldehyde dehydrogenase" evidence="5">
    <location>
        <begin position="5"/>
        <end position="459"/>
    </location>
</feature>
<organism evidence="6 7">
    <name type="scientific">Phormidium tenue NIES-30</name>
    <dbReference type="NCBI Taxonomy" id="549789"/>
    <lineage>
        <taxon>Bacteria</taxon>
        <taxon>Bacillati</taxon>
        <taxon>Cyanobacteriota</taxon>
        <taxon>Cyanophyceae</taxon>
        <taxon>Oscillatoriophycideae</taxon>
        <taxon>Oscillatoriales</taxon>
        <taxon>Oscillatoriaceae</taxon>
        <taxon>Phormidium</taxon>
    </lineage>
</organism>
<dbReference type="GO" id="GO:0016620">
    <property type="term" value="F:oxidoreductase activity, acting on the aldehyde or oxo group of donors, NAD or NADP as acceptor"/>
    <property type="evidence" value="ECO:0007669"/>
    <property type="project" value="InterPro"/>
</dbReference>
<keyword evidence="7" id="KW-1185">Reference proteome</keyword>
<evidence type="ECO:0000256" key="4">
    <source>
        <dbReference type="RuleBase" id="RU003345"/>
    </source>
</evidence>